<evidence type="ECO:0000256" key="6">
    <source>
        <dbReference type="ARBA" id="ARBA00022842"/>
    </source>
</evidence>
<dbReference type="AlphaFoldDB" id="A0A1S9PAR2"/>
<dbReference type="EMBL" id="MBTF01000034">
    <property type="protein sequence ID" value="OOQ58052.1"/>
    <property type="molecule type" value="Genomic_DNA"/>
</dbReference>
<evidence type="ECO:0000259" key="8">
    <source>
        <dbReference type="Pfam" id="PF01850"/>
    </source>
</evidence>
<keyword evidence="10" id="KW-1185">Reference proteome</keyword>
<dbReference type="GO" id="GO:0004518">
    <property type="term" value="F:nuclease activity"/>
    <property type="evidence" value="ECO:0007669"/>
    <property type="project" value="UniProtKB-KW"/>
</dbReference>
<name>A0A1S9PAR2_9SPHI</name>
<keyword evidence="4" id="KW-0479">Metal-binding</keyword>
<dbReference type="STRING" id="1792845.BC343_10340"/>
<keyword evidence="5" id="KW-0378">Hydrolase</keyword>
<evidence type="ECO:0000256" key="1">
    <source>
        <dbReference type="ARBA" id="ARBA00001946"/>
    </source>
</evidence>
<dbReference type="RefSeq" id="WP_078349779.1">
    <property type="nucleotide sequence ID" value="NZ_MBTF01000034.1"/>
</dbReference>
<evidence type="ECO:0000256" key="7">
    <source>
        <dbReference type="ARBA" id="ARBA00038093"/>
    </source>
</evidence>
<comment type="caution">
    <text evidence="9">The sequence shown here is derived from an EMBL/GenBank/DDBJ whole genome shotgun (WGS) entry which is preliminary data.</text>
</comment>
<evidence type="ECO:0000313" key="10">
    <source>
        <dbReference type="Proteomes" id="UP000189739"/>
    </source>
</evidence>
<sequence length="124" mass="13875">MIDYLDVRNSRHSSTKQIIEDEIGIDNILVSAITKIELIAGAVNKSDLRSVNKNIKLFGLLLIKTEISELAISCIETYNLSHGLALPDAFIAATSLYTQIPLFTYNVKDYKFINGLKLYQPTII</sequence>
<accession>A0A1S9PAR2</accession>
<dbReference type="Pfam" id="PF01850">
    <property type="entry name" value="PIN"/>
    <property type="match status" value="1"/>
</dbReference>
<dbReference type="PANTHER" id="PTHR33653">
    <property type="entry name" value="RIBONUCLEASE VAPC2"/>
    <property type="match status" value="1"/>
</dbReference>
<dbReference type="InterPro" id="IPR029060">
    <property type="entry name" value="PIN-like_dom_sf"/>
</dbReference>
<keyword evidence="6" id="KW-0460">Magnesium</keyword>
<feature type="domain" description="PIN" evidence="8">
    <location>
        <begin position="10"/>
        <end position="106"/>
    </location>
</feature>
<dbReference type="PANTHER" id="PTHR33653:SF1">
    <property type="entry name" value="RIBONUCLEASE VAPC2"/>
    <property type="match status" value="1"/>
</dbReference>
<evidence type="ECO:0000313" key="9">
    <source>
        <dbReference type="EMBL" id="OOQ58052.1"/>
    </source>
</evidence>
<proteinExistence type="inferred from homology"/>
<dbReference type="Proteomes" id="UP000189739">
    <property type="component" value="Unassembled WGS sequence"/>
</dbReference>
<keyword evidence="3" id="KW-0540">Nuclease</keyword>
<evidence type="ECO:0000256" key="2">
    <source>
        <dbReference type="ARBA" id="ARBA00022649"/>
    </source>
</evidence>
<evidence type="ECO:0000256" key="5">
    <source>
        <dbReference type="ARBA" id="ARBA00022801"/>
    </source>
</evidence>
<evidence type="ECO:0000256" key="4">
    <source>
        <dbReference type="ARBA" id="ARBA00022723"/>
    </source>
</evidence>
<dbReference type="InterPro" id="IPR002716">
    <property type="entry name" value="PIN_dom"/>
</dbReference>
<organism evidence="9 10">
    <name type="scientific">Mucilaginibacter pedocola</name>
    <dbReference type="NCBI Taxonomy" id="1792845"/>
    <lineage>
        <taxon>Bacteria</taxon>
        <taxon>Pseudomonadati</taxon>
        <taxon>Bacteroidota</taxon>
        <taxon>Sphingobacteriia</taxon>
        <taxon>Sphingobacteriales</taxon>
        <taxon>Sphingobacteriaceae</taxon>
        <taxon>Mucilaginibacter</taxon>
    </lineage>
</organism>
<keyword evidence="2" id="KW-1277">Toxin-antitoxin system</keyword>
<dbReference type="GO" id="GO:0016787">
    <property type="term" value="F:hydrolase activity"/>
    <property type="evidence" value="ECO:0007669"/>
    <property type="project" value="UniProtKB-KW"/>
</dbReference>
<protein>
    <recommendedName>
        <fullName evidence="8">PIN domain-containing protein</fullName>
    </recommendedName>
</protein>
<evidence type="ECO:0000256" key="3">
    <source>
        <dbReference type="ARBA" id="ARBA00022722"/>
    </source>
</evidence>
<comment type="cofactor">
    <cofactor evidence="1">
        <name>Mg(2+)</name>
        <dbReference type="ChEBI" id="CHEBI:18420"/>
    </cofactor>
</comment>
<reference evidence="9 10" key="1">
    <citation type="submission" date="2016-07" db="EMBL/GenBank/DDBJ databases">
        <title>Genomic analysis of zinc-resistant bacterium Mucilaginibacter pedocola TBZ30.</title>
        <authorList>
            <person name="Huang J."/>
            <person name="Tang J."/>
        </authorList>
    </citation>
    <scope>NUCLEOTIDE SEQUENCE [LARGE SCALE GENOMIC DNA]</scope>
    <source>
        <strain evidence="9 10">TBZ30</strain>
    </source>
</reference>
<dbReference type="InterPro" id="IPR050556">
    <property type="entry name" value="Type_II_TA_system_RNase"/>
</dbReference>
<dbReference type="GO" id="GO:0046872">
    <property type="term" value="F:metal ion binding"/>
    <property type="evidence" value="ECO:0007669"/>
    <property type="project" value="UniProtKB-KW"/>
</dbReference>
<dbReference type="SUPFAM" id="SSF88723">
    <property type="entry name" value="PIN domain-like"/>
    <property type="match status" value="1"/>
</dbReference>
<dbReference type="OrthoDB" id="5368631at2"/>
<dbReference type="Gene3D" id="3.40.50.1010">
    <property type="entry name" value="5'-nuclease"/>
    <property type="match status" value="1"/>
</dbReference>
<comment type="similarity">
    <text evidence="7">Belongs to the PINc/VapC protein family.</text>
</comment>
<gene>
    <name evidence="9" type="ORF">BC343_10340</name>
</gene>